<dbReference type="NCBIfam" id="TIGR04126">
    <property type="entry name" value="PGF_CTERM"/>
    <property type="match status" value="1"/>
</dbReference>
<feature type="transmembrane region" description="Helical" evidence="3">
    <location>
        <begin position="340"/>
        <end position="360"/>
    </location>
</feature>
<evidence type="ECO:0000259" key="4">
    <source>
        <dbReference type="Pfam" id="PF18204"/>
    </source>
</evidence>
<evidence type="ECO:0000256" key="1">
    <source>
        <dbReference type="ARBA" id="ARBA00022729"/>
    </source>
</evidence>
<keyword evidence="3" id="KW-0812">Transmembrane</keyword>
<accession>A0A1H7L2M3</accession>
<keyword evidence="3" id="KW-0472">Membrane</keyword>
<feature type="compositionally biased region" description="Acidic residues" evidence="2">
    <location>
        <begin position="164"/>
        <end position="173"/>
    </location>
</feature>
<keyword evidence="1" id="KW-0732">Signal</keyword>
<evidence type="ECO:0000256" key="3">
    <source>
        <dbReference type="SAM" id="Phobius"/>
    </source>
</evidence>
<dbReference type="Pfam" id="PF25162">
    <property type="entry name" value="DUF7827"/>
    <property type="match status" value="1"/>
</dbReference>
<proteinExistence type="predicted"/>
<dbReference type="InterPro" id="IPR026371">
    <property type="entry name" value="PGF_CTERM"/>
</dbReference>
<feature type="region of interest" description="Disordered" evidence="2">
    <location>
        <begin position="301"/>
        <end position="340"/>
    </location>
</feature>
<dbReference type="GO" id="GO:0030115">
    <property type="term" value="C:S-layer"/>
    <property type="evidence" value="ECO:0007669"/>
    <property type="project" value="UniProtKB-SubCell"/>
</dbReference>
<dbReference type="Pfam" id="PF18204">
    <property type="entry name" value="PGF-CTERM"/>
    <property type="match status" value="1"/>
</dbReference>
<organism evidence="6 7">
    <name type="scientific">Haloferax larsenii</name>
    <dbReference type="NCBI Taxonomy" id="302484"/>
    <lineage>
        <taxon>Archaea</taxon>
        <taxon>Methanobacteriati</taxon>
        <taxon>Methanobacteriota</taxon>
        <taxon>Stenosarchaea group</taxon>
        <taxon>Halobacteria</taxon>
        <taxon>Halobacteriales</taxon>
        <taxon>Haloferacaceae</taxon>
        <taxon>Haloferax</taxon>
    </lineage>
</organism>
<feature type="region of interest" description="Disordered" evidence="2">
    <location>
        <begin position="149"/>
        <end position="173"/>
    </location>
</feature>
<dbReference type="GO" id="GO:0005886">
    <property type="term" value="C:plasma membrane"/>
    <property type="evidence" value="ECO:0007669"/>
    <property type="project" value="UniProtKB-SubCell"/>
</dbReference>
<protein>
    <submittedName>
        <fullName evidence="6">PGF-CTERM protein</fullName>
    </submittedName>
</protein>
<feature type="domain" description="PGF-CTERM archaeal protein-sorting signal" evidence="4">
    <location>
        <begin position="341"/>
        <end position="362"/>
    </location>
</feature>
<dbReference type="InterPro" id="IPR057149">
    <property type="entry name" value="DUF7827"/>
</dbReference>
<evidence type="ECO:0000313" key="7">
    <source>
        <dbReference type="Proteomes" id="UP000183894"/>
    </source>
</evidence>
<evidence type="ECO:0000256" key="2">
    <source>
        <dbReference type="SAM" id="MobiDB-lite"/>
    </source>
</evidence>
<dbReference type="RefSeq" id="WP_074792829.1">
    <property type="nucleotide sequence ID" value="NZ_FOAD01000002.1"/>
</dbReference>
<evidence type="ECO:0000313" key="6">
    <source>
        <dbReference type="EMBL" id="SEK93238.1"/>
    </source>
</evidence>
<dbReference type="AlphaFoldDB" id="A0A1H7L2M3"/>
<feature type="domain" description="DUF7827" evidence="5">
    <location>
        <begin position="30"/>
        <end position="136"/>
    </location>
</feature>
<evidence type="ECO:0000259" key="5">
    <source>
        <dbReference type="Pfam" id="PF25162"/>
    </source>
</evidence>
<name>A0A1H7L2M3_HALLR</name>
<keyword evidence="3" id="KW-1133">Transmembrane helix</keyword>
<dbReference type="Proteomes" id="UP000183894">
    <property type="component" value="Unassembled WGS sequence"/>
</dbReference>
<dbReference type="EMBL" id="FOAD01000002">
    <property type="protein sequence ID" value="SEK93238.1"/>
    <property type="molecule type" value="Genomic_DNA"/>
</dbReference>
<sequence length="363" mass="37352">MRSSNAHRLTIAALLMVVLASVATPVSAAAQYEFTDDAYEGEQGDVIEITLNASADANDTVDVHIGSEDAGFLVHATATDENDDGNVTLALNTSTAGQVEASSYLSAVGNDSVSNATQATDNITDLLDAGSYSLNVGSMNNSSDTAVLTVESNESATDPVESTPSDDGDDESSELDFEKTVIVADAASDGVAEIPVQFGSNDTATLLIAADETGYDTTLELTDADGDGDAVVSVDATSDADSPQEYITASDGDEFEVVSTNESTTALQNGIDYDLELMPVGAEEAATIGTLVVEENLNETPQTITTTEPTTEQTTSEQTDEQTTTESNESTTTGESTDTGIPGFGAALAVVALVAAAFVATRQ</sequence>
<reference evidence="6 7" key="1">
    <citation type="submission" date="2016-10" db="EMBL/GenBank/DDBJ databases">
        <authorList>
            <person name="de Groot N.N."/>
        </authorList>
    </citation>
    <scope>NUCLEOTIDE SEQUENCE [LARGE SCALE GENOMIC DNA]</scope>
    <source>
        <strain evidence="6 7">CDM_5</strain>
    </source>
</reference>
<gene>
    <name evidence="6" type="ORF">SAMN04488691_102191</name>
</gene>